<dbReference type="Proteomes" id="UP000790787">
    <property type="component" value="Chromosome 4"/>
</dbReference>
<reference evidence="1" key="1">
    <citation type="journal article" date="2014" name="Nat. Commun.">
        <title>The tobacco genome sequence and its comparison with those of tomato and potato.</title>
        <authorList>
            <person name="Sierro N."/>
            <person name="Battey J.N."/>
            <person name="Ouadi S."/>
            <person name="Bakaher N."/>
            <person name="Bovet L."/>
            <person name="Willig A."/>
            <person name="Goepfert S."/>
            <person name="Peitsch M.C."/>
            <person name="Ivanov N.V."/>
        </authorList>
    </citation>
    <scope>NUCLEOTIDE SEQUENCE [LARGE SCALE GENOMIC DNA]</scope>
</reference>
<evidence type="ECO:0000313" key="1">
    <source>
        <dbReference type="Proteomes" id="UP000790787"/>
    </source>
</evidence>
<dbReference type="RefSeq" id="XP_075106944.1">
    <property type="nucleotide sequence ID" value="XM_075250843.1"/>
</dbReference>
<keyword evidence="1" id="KW-1185">Reference proteome</keyword>
<sequence length="138" mass="15430">MDQQNVSAVWSWSQLNTLKRLRGFLGLTGYYRRFIKNYGLIARPLHDLLKKGSFVWNSLATEAFEALKKAITSAPVLTLPDFSKEFVIETDASGEGIGAVLMQDNKPISFFSKGLSENNKALSVYERELLALVTAVQK</sequence>
<organism evidence="1 2">
    <name type="scientific">Nicotiana tabacum</name>
    <name type="common">Common tobacco</name>
    <dbReference type="NCBI Taxonomy" id="4097"/>
    <lineage>
        <taxon>Eukaryota</taxon>
        <taxon>Viridiplantae</taxon>
        <taxon>Streptophyta</taxon>
        <taxon>Embryophyta</taxon>
        <taxon>Tracheophyta</taxon>
        <taxon>Spermatophyta</taxon>
        <taxon>Magnoliopsida</taxon>
        <taxon>eudicotyledons</taxon>
        <taxon>Gunneridae</taxon>
        <taxon>Pentapetalae</taxon>
        <taxon>asterids</taxon>
        <taxon>lamiids</taxon>
        <taxon>Solanales</taxon>
        <taxon>Solanaceae</taxon>
        <taxon>Nicotianoideae</taxon>
        <taxon>Nicotianeae</taxon>
        <taxon>Nicotiana</taxon>
    </lineage>
</organism>
<gene>
    <name evidence="2" type="primary">LOC142179942</name>
</gene>
<protein>
    <submittedName>
        <fullName evidence="2">Mitochondrial protein AtMg00860</fullName>
    </submittedName>
</protein>
<evidence type="ECO:0000313" key="2">
    <source>
        <dbReference type="RefSeq" id="XP_075106944.1"/>
    </source>
</evidence>
<proteinExistence type="predicted"/>
<accession>A0AC58UBT6</accession>
<name>A0AC58UBT6_TOBAC</name>
<reference evidence="2" key="2">
    <citation type="submission" date="2025-08" db="UniProtKB">
        <authorList>
            <consortium name="RefSeq"/>
        </authorList>
    </citation>
    <scope>IDENTIFICATION</scope>
    <source>
        <tissue evidence="2">Leaf</tissue>
    </source>
</reference>